<dbReference type="Proteomes" id="UP000664344">
    <property type="component" value="Unassembled WGS sequence"/>
</dbReference>
<dbReference type="InterPro" id="IPR036366">
    <property type="entry name" value="PGBDSf"/>
</dbReference>
<evidence type="ECO:0000259" key="2">
    <source>
        <dbReference type="Pfam" id="PF01471"/>
    </source>
</evidence>
<keyword evidence="1" id="KW-0732">Signal</keyword>
<sequence>MANLDLRAFRLALIASAFVSFSGCAIQEQPSASTVSGVYAYEVGGGAAPASEEASAPSETVKVGVAAEAEPGVRTEVAVAKTGEAGAAEQKTPASPAGAEEGVGTPIPALNGAGAQSTDVGLEIKPGECWVYAQIQPRPVDDSVTVRVRDSEVRLDVTPAEFRRGFKQVVTREGTKTFRVEPATYKEIEERVLVKPETTRLVVEPAQYEEVQENVVLEPARTELEPCRTSGAAAYGASSAVLGFCAREIPARTKTVTVTRLVKPETTRTEVIPAEYKTVTRKVIDKPAQVVPVKVDDEIDTLEVAELVEPAQTKQREIPAETVNVNVRRYDGRPRIVARQAVCDHKLTRDMVREIQTRLVGLGYSTGELDGLPGPNTIDALTLYQIENGLASGAITIETMEHLGLWN</sequence>
<dbReference type="PROSITE" id="PS51257">
    <property type="entry name" value="PROKAR_LIPOPROTEIN"/>
    <property type="match status" value="1"/>
</dbReference>
<comment type="caution">
    <text evidence="3">The sequence shown here is derived from an EMBL/GenBank/DDBJ whole genome shotgun (WGS) entry which is preliminary data.</text>
</comment>
<dbReference type="SUPFAM" id="SSF47090">
    <property type="entry name" value="PGBD-like"/>
    <property type="match status" value="1"/>
</dbReference>
<feature type="chain" id="PRO_5047250881" evidence="1">
    <location>
        <begin position="26"/>
        <end position="407"/>
    </location>
</feature>
<dbReference type="Gene3D" id="1.10.101.10">
    <property type="entry name" value="PGBD-like superfamily/PGBD"/>
    <property type="match status" value="1"/>
</dbReference>
<proteinExistence type="predicted"/>
<feature type="domain" description="Peptidoglycan binding-like" evidence="2">
    <location>
        <begin position="349"/>
        <end position="403"/>
    </location>
</feature>
<feature type="signal peptide" evidence="1">
    <location>
        <begin position="1"/>
        <end position="25"/>
    </location>
</feature>
<dbReference type="EMBL" id="JAFKDB010000019">
    <property type="protein sequence ID" value="MBN7771269.1"/>
    <property type="molecule type" value="Genomic_DNA"/>
</dbReference>
<reference evidence="3 4" key="1">
    <citation type="submission" date="2021-02" db="EMBL/GenBank/DDBJ databases">
        <title>PHA producing bacteria isolated from coastal sediment in Guangdong, Shenzhen.</title>
        <authorList>
            <person name="Zheng W."/>
            <person name="Yu S."/>
            <person name="Huang Y."/>
        </authorList>
    </citation>
    <scope>NUCLEOTIDE SEQUENCE [LARGE SCALE GENOMIC DNA]</scope>
    <source>
        <strain evidence="3 4">TN21-5</strain>
    </source>
</reference>
<evidence type="ECO:0000256" key="1">
    <source>
        <dbReference type="SAM" id="SignalP"/>
    </source>
</evidence>
<gene>
    <name evidence="3" type="ORF">JYP53_15290</name>
</gene>
<evidence type="ECO:0000313" key="4">
    <source>
        <dbReference type="Proteomes" id="UP000664344"/>
    </source>
</evidence>
<dbReference type="InterPro" id="IPR002477">
    <property type="entry name" value="Peptidoglycan-bd-like"/>
</dbReference>
<dbReference type="InterPro" id="IPR036365">
    <property type="entry name" value="PGBD-like_sf"/>
</dbReference>
<dbReference type="Pfam" id="PF01471">
    <property type="entry name" value="PG_binding_1"/>
    <property type="match status" value="1"/>
</dbReference>
<protein>
    <submittedName>
        <fullName evidence="3">Peptidoglycan-binding protein</fullName>
    </submittedName>
</protein>
<dbReference type="RefSeq" id="WP_206558080.1">
    <property type="nucleotide sequence ID" value="NZ_JAFKDB010000019.1"/>
</dbReference>
<name>A0ABS3BHY1_9GAMM</name>
<organism evidence="3 4">
    <name type="scientific">Marinobacter daepoensis</name>
    <dbReference type="NCBI Taxonomy" id="262077"/>
    <lineage>
        <taxon>Bacteria</taxon>
        <taxon>Pseudomonadati</taxon>
        <taxon>Pseudomonadota</taxon>
        <taxon>Gammaproteobacteria</taxon>
        <taxon>Pseudomonadales</taxon>
        <taxon>Marinobacteraceae</taxon>
        <taxon>Marinobacter</taxon>
    </lineage>
</organism>
<keyword evidence="4" id="KW-1185">Reference proteome</keyword>
<accession>A0ABS3BHY1</accession>
<evidence type="ECO:0000313" key="3">
    <source>
        <dbReference type="EMBL" id="MBN7771269.1"/>
    </source>
</evidence>